<reference evidence="7" key="1">
    <citation type="journal article" date="2014" name="Int. J. Syst. Evol. Microbiol.">
        <title>Complete genome sequence of Corynebacterium casei LMG S-19264T (=DSM 44701T), isolated from a smear-ripened cheese.</title>
        <authorList>
            <consortium name="US DOE Joint Genome Institute (JGI-PGF)"/>
            <person name="Walter F."/>
            <person name="Albersmeier A."/>
            <person name="Kalinowski J."/>
            <person name="Ruckert C."/>
        </authorList>
    </citation>
    <scope>NUCLEOTIDE SEQUENCE</scope>
    <source>
        <strain evidence="7">CCM 8433</strain>
    </source>
</reference>
<dbReference type="SMART" id="SM00983">
    <property type="entry name" value="TPK_B1_binding"/>
    <property type="match status" value="1"/>
</dbReference>
<accession>A0A917JK72</accession>
<dbReference type="NCBIfam" id="TIGR01378">
    <property type="entry name" value="thi_PPkinase"/>
    <property type="match status" value="1"/>
</dbReference>
<proteinExistence type="predicted"/>
<evidence type="ECO:0000256" key="4">
    <source>
        <dbReference type="ARBA" id="ARBA00022840"/>
    </source>
</evidence>
<dbReference type="InterPro" id="IPR053149">
    <property type="entry name" value="TPK"/>
</dbReference>
<dbReference type="Pfam" id="PF04265">
    <property type="entry name" value="TPK_B1_binding"/>
    <property type="match status" value="1"/>
</dbReference>
<dbReference type="GO" id="GO:0004788">
    <property type="term" value="F:thiamine diphosphokinase activity"/>
    <property type="evidence" value="ECO:0007669"/>
    <property type="project" value="UniProtKB-UniRule"/>
</dbReference>
<dbReference type="GO" id="GO:0030975">
    <property type="term" value="F:thiamine binding"/>
    <property type="evidence" value="ECO:0007669"/>
    <property type="project" value="InterPro"/>
</dbReference>
<evidence type="ECO:0000256" key="3">
    <source>
        <dbReference type="ARBA" id="ARBA00022777"/>
    </source>
</evidence>
<organism evidence="7 8">
    <name type="scientific">Enterococcus alcedinis</name>
    <dbReference type="NCBI Taxonomy" id="1274384"/>
    <lineage>
        <taxon>Bacteria</taxon>
        <taxon>Bacillati</taxon>
        <taxon>Bacillota</taxon>
        <taxon>Bacilli</taxon>
        <taxon>Lactobacillales</taxon>
        <taxon>Enterococcaceae</taxon>
        <taxon>Enterococcus</taxon>
    </lineage>
</organism>
<protein>
    <recommendedName>
        <fullName evidence="5">Thiamine diphosphokinase</fullName>
        <ecNumber evidence="5">2.7.6.2</ecNumber>
    </recommendedName>
</protein>
<feature type="domain" description="Thiamin pyrophosphokinase thiamin-binding" evidence="6">
    <location>
        <begin position="141"/>
        <end position="205"/>
    </location>
</feature>
<gene>
    <name evidence="7" type="primary">thiN</name>
    <name evidence="7" type="ORF">GCM10011482_24630</name>
</gene>
<comment type="caution">
    <text evidence="7">The sequence shown here is derived from an EMBL/GenBank/DDBJ whole genome shotgun (WGS) entry which is preliminary data.</text>
</comment>
<dbReference type="Proteomes" id="UP000622610">
    <property type="component" value="Unassembled WGS sequence"/>
</dbReference>
<dbReference type="InterPro" id="IPR036759">
    <property type="entry name" value="TPK_catalytic_sf"/>
</dbReference>
<dbReference type="EC" id="2.7.6.2" evidence="5"/>
<sequence length="212" mass="23994">MRILLVAGGDPELWPELEMNYHHYVGVDRGSLFLLERGYPLDLAVGDFDSLSIEEQTSVFNQAKNVVTAPSEKDETDSQLGLSETLKRYPNAEIDMIGMTGGRLDHLLSNLWMVFEPRFQVHIQQLTLRDQQNIVQFLLPGTYVIKKDHRMNYLGYACLTAVKELTLTHSKYTLDAANFTYPVSLASNEFLTETAEISFSQGMIAVIQSKDK</sequence>
<keyword evidence="1" id="KW-0808">Transferase</keyword>
<dbReference type="GO" id="GO:0006772">
    <property type="term" value="P:thiamine metabolic process"/>
    <property type="evidence" value="ECO:0007669"/>
    <property type="project" value="UniProtKB-UniRule"/>
</dbReference>
<dbReference type="RefSeq" id="WP_188368629.1">
    <property type="nucleotide sequence ID" value="NZ_BMDT01000020.1"/>
</dbReference>
<keyword evidence="2" id="KW-0547">Nucleotide-binding</keyword>
<keyword evidence="3" id="KW-0418">Kinase</keyword>
<dbReference type="SUPFAM" id="SSF63999">
    <property type="entry name" value="Thiamin pyrophosphokinase, catalytic domain"/>
    <property type="match status" value="1"/>
</dbReference>
<dbReference type="InterPro" id="IPR007373">
    <property type="entry name" value="Thiamin_PyroPKinase_B1-bd"/>
</dbReference>
<dbReference type="AlphaFoldDB" id="A0A917JK72"/>
<dbReference type="PANTHER" id="PTHR41299:SF1">
    <property type="entry name" value="THIAMINE PYROPHOSPHOKINASE"/>
    <property type="match status" value="1"/>
</dbReference>
<evidence type="ECO:0000256" key="2">
    <source>
        <dbReference type="ARBA" id="ARBA00022741"/>
    </source>
</evidence>
<evidence type="ECO:0000256" key="5">
    <source>
        <dbReference type="NCBIfam" id="TIGR01378"/>
    </source>
</evidence>
<dbReference type="Pfam" id="PF04263">
    <property type="entry name" value="TPK_catalytic"/>
    <property type="match status" value="1"/>
</dbReference>
<keyword evidence="4" id="KW-0067">ATP-binding</keyword>
<dbReference type="GO" id="GO:0005524">
    <property type="term" value="F:ATP binding"/>
    <property type="evidence" value="ECO:0007669"/>
    <property type="project" value="UniProtKB-KW"/>
</dbReference>
<evidence type="ECO:0000259" key="6">
    <source>
        <dbReference type="SMART" id="SM00983"/>
    </source>
</evidence>
<dbReference type="EMBL" id="BMDT01000020">
    <property type="protein sequence ID" value="GGI66809.1"/>
    <property type="molecule type" value="Genomic_DNA"/>
</dbReference>
<dbReference type="PANTHER" id="PTHR41299">
    <property type="entry name" value="THIAMINE PYROPHOSPHOKINASE"/>
    <property type="match status" value="1"/>
</dbReference>
<dbReference type="GO" id="GO:0009229">
    <property type="term" value="P:thiamine diphosphate biosynthetic process"/>
    <property type="evidence" value="ECO:0007669"/>
    <property type="project" value="InterPro"/>
</dbReference>
<name>A0A917JK72_9ENTE</name>
<dbReference type="CDD" id="cd07995">
    <property type="entry name" value="TPK"/>
    <property type="match status" value="1"/>
</dbReference>
<keyword evidence="8" id="KW-1185">Reference proteome</keyword>
<evidence type="ECO:0000313" key="7">
    <source>
        <dbReference type="EMBL" id="GGI66809.1"/>
    </source>
</evidence>
<dbReference type="GO" id="GO:0016301">
    <property type="term" value="F:kinase activity"/>
    <property type="evidence" value="ECO:0007669"/>
    <property type="project" value="UniProtKB-KW"/>
</dbReference>
<reference evidence="7" key="2">
    <citation type="submission" date="2020-09" db="EMBL/GenBank/DDBJ databases">
        <authorList>
            <person name="Sun Q."/>
            <person name="Sedlacek I."/>
        </authorList>
    </citation>
    <scope>NUCLEOTIDE SEQUENCE</scope>
    <source>
        <strain evidence="7">CCM 8433</strain>
    </source>
</reference>
<dbReference type="InterPro" id="IPR006282">
    <property type="entry name" value="Thi_PPkinase"/>
</dbReference>
<evidence type="ECO:0000313" key="8">
    <source>
        <dbReference type="Proteomes" id="UP000622610"/>
    </source>
</evidence>
<dbReference type="Gene3D" id="3.40.50.10240">
    <property type="entry name" value="Thiamin pyrophosphokinase, catalytic domain"/>
    <property type="match status" value="1"/>
</dbReference>
<dbReference type="InterPro" id="IPR007371">
    <property type="entry name" value="TPK_catalytic"/>
</dbReference>
<evidence type="ECO:0000256" key="1">
    <source>
        <dbReference type="ARBA" id="ARBA00022679"/>
    </source>
</evidence>